<protein>
    <submittedName>
        <fullName evidence="2">ROK family protein</fullName>
    </submittedName>
</protein>
<dbReference type="Proteomes" id="UP001589828">
    <property type="component" value="Unassembled WGS sequence"/>
</dbReference>
<evidence type="ECO:0000256" key="1">
    <source>
        <dbReference type="ARBA" id="ARBA00006479"/>
    </source>
</evidence>
<comment type="similarity">
    <text evidence="1">Belongs to the ROK (NagC/XylR) family.</text>
</comment>
<sequence length="294" mass="31378">MQTEQASPYILTADIGGSHLTAGLCNTETTSIISDSIISVEVMSKGTANEILTAWTNALQAVIKNSNHPIDSLAIAMPGPFDYDKGISYIKGLDKYEAIFGMDIKKQFADALGMDLQRVRFRNDAECAIAGEVLAGAGKPYDKVIGITLGTGFGSAFSINKITTDLNLGSDPYNDSIADDYFSTRWFVKRYAELTGQALTGGVKELAALAPQNNHAQQVFSEFADQLTGFLSAAIGKLQPDALLICGNIAKASDFFLPRLQKNLAPLKIELAQLGEQSALIGAAAAFTDHNSLT</sequence>
<dbReference type="PANTHER" id="PTHR18964:SF149">
    <property type="entry name" value="BIFUNCTIONAL UDP-N-ACETYLGLUCOSAMINE 2-EPIMERASE_N-ACETYLMANNOSAMINE KINASE"/>
    <property type="match status" value="1"/>
</dbReference>
<evidence type="ECO:0000313" key="3">
    <source>
        <dbReference type="Proteomes" id="UP001589828"/>
    </source>
</evidence>
<organism evidence="2 3">
    <name type="scientific">Mucilaginibacter angelicae</name>
    <dbReference type="NCBI Taxonomy" id="869718"/>
    <lineage>
        <taxon>Bacteria</taxon>
        <taxon>Pseudomonadati</taxon>
        <taxon>Bacteroidota</taxon>
        <taxon>Sphingobacteriia</taxon>
        <taxon>Sphingobacteriales</taxon>
        <taxon>Sphingobacteriaceae</taxon>
        <taxon>Mucilaginibacter</taxon>
    </lineage>
</organism>
<reference evidence="2 3" key="1">
    <citation type="submission" date="2024-09" db="EMBL/GenBank/DDBJ databases">
        <authorList>
            <person name="Sun Q."/>
            <person name="Mori K."/>
        </authorList>
    </citation>
    <scope>NUCLEOTIDE SEQUENCE [LARGE SCALE GENOMIC DNA]</scope>
    <source>
        <strain evidence="2 3">NCAIM B.02415</strain>
    </source>
</reference>
<dbReference type="PANTHER" id="PTHR18964">
    <property type="entry name" value="ROK (REPRESSOR, ORF, KINASE) FAMILY"/>
    <property type="match status" value="1"/>
</dbReference>
<dbReference type="Gene3D" id="3.30.420.40">
    <property type="match status" value="2"/>
</dbReference>
<dbReference type="InterPro" id="IPR043129">
    <property type="entry name" value="ATPase_NBD"/>
</dbReference>
<keyword evidence="3" id="KW-1185">Reference proteome</keyword>
<dbReference type="SUPFAM" id="SSF53067">
    <property type="entry name" value="Actin-like ATPase domain"/>
    <property type="match status" value="1"/>
</dbReference>
<name>A0ABV6LFG0_9SPHI</name>
<evidence type="ECO:0000313" key="2">
    <source>
        <dbReference type="EMBL" id="MFC0518218.1"/>
    </source>
</evidence>
<dbReference type="Pfam" id="PF00480">
    <property type="entry name" value="ROK"/>
    <property type="match status" value="1"/>
</dbReference>
<proteinExistence type="inferred from homology"/>
<comment type="caution">
    <text evidence="2">The sequence shown here is derived from an EMBL/GenBank/DDBJ whole genome shotgun (WGS) entry which is preliminary data.</text>
</comment>
<dbReference type="InterPro" id="IPR000600">
    <property type="entry name" value="ROK"/>
</dbReference>
<accession>A0ABV6LFG0</accession>
<gene>
    <name evidence="2" type="ORF">ACFFGT_28645</name>
</gene>
<dbReference type="EMBL" id="JBHLTS010000078">
    <property type="protein sequence ID" value="MFC0518218.1"/>
    <property type="molecule type" value="Genomic_DNA"/>
</dbReference>
<dbReference type="RefSeq" id="WP_377025945.1">
    <property type="nucleotide sequence ID" value="NZ_JBHLTS010000078.1"/>
</dbReference>